<reference evidence="2 3" key="1">
    <citation type="submission" date="2020-02" db="EMBL/GenBank/DDBJ databases">
        <title>A chromosome-scale genome assembly of the black bullhead catfish (Ameiurus melas).</title>
        <authorList>
            <person name="Wen M."/>
            <person name="Zham M."/>
            <person name="Cabau C."/>
            <person name="Klopp C."/>
            <person name="Donnadieu C."/>
            <person name="Roques C."/>
            <person name="Bouchez O."/>
            <person name="Lampietro C."/>
            <person name="Jouanno E."/>
            <person name="Herpin A."/>
            <person name="Louis A."/>
            <person name="Berthelot C."/>
            <person name="Parey E."/>
            <person name="Roest-Crollius H."/>
            <person name="Braasch I."/>
            <person name="Postlethwait J."/>
            <person name="Robinson-Rechavi M."/>
            <person name="Echchiki A."/>
            <person name="Begum T."/>
            <person name="Montfort J."/>
            <person name="Schartl M."/>
            <person name="Bobe J."/>
            <person name="Guiguen Y."/>
        </authorList>
    </citation>
    <scope>NUCLEOTIDE SEQUENCE [LARGE SCALE GENOMIC DNA]</scope>
    <source>
        <strain evidence="2">M_S1</strain>
        <tissue evidence="2">Blood</tissue>
    </source>
</reference>
<accession>A0A7J6B689</accession>
<sequence length="66" mass="7363">MSAIYQSGSPTFSIQLRWCLFLLRLREGGKPPLPHAPKAALSFTGNDVTRTTVNRRKNITPQDGNH</sequence>
<evidence type="ECO:0000256" key="1">
    <source>
        <dbReference type="SAM" id="MobiDB-lite"/>
    </source>
</evidence>
<comment type="caution">
    <text evidence="2">The sequence shown here is derived from an EMBL/GenBank/DDBJ whole genome shotgun (WGS) entry which is preliminary data.</text>
</comment>
<feature type="compositionally biased region" description="Polar residues" evidence="1">
    <location>
        <begin position="43"/>
        <end position="52"/>
    </location>
</feature>
<dbReference type="Proteomes" id="UP000593565">
    <property type="component" value="Unassembled WGS sequence"/>
</dbReference>
<evidence type="ECO:0000313" key="3">
    <source>
        <dbReference type="Proteomes" id="UP000593565"/>
    </source>
</evidence>
<keyword evidence="3" id="KW-1185">Reference proteome</keyword>
<organism evidence="2 3">
    <name type="scientific">Ameiurus melas</name>
    <name type="common">Black bullhead</name>
    <name type="synonym">Silurus melas</name>
    <dbReference type="NCBI Taxonomy" id="219545"/>
    <lineage>
        <taxon>Eukaryota</taxon>
        <taxon>Metazoa</taxon>
        <taxon>Chordata</taxon>
        <taxon>Craniata</taxon>
        <taxon>Vertebrata</taxon>
        <taxon>Euteleostomi</taxon>
        <taxon>Actinopterygii</taxon>
        <taxon>Neopterygii</taxon>
        <taxon>Teleostei</taxon>
        <taxon>Ostariophysi</taxon>
        <taxon>Siluriformes</taxon>
        <taxon>Ictaluridae</taxon>
        <taxon>Ameiurus</taxon>
    </lineage>
</organism>
<evidence type="ECO:0000313" key="2">
    <source>
        <dbReference type="EMBL" id="KAF4090555.1"/>
    </source>
</evidence>
<proteinExistence type="predicted"/>
<gene>
    <name evidence="2" type="ORF">AMELA_G00054360</name>
</gene>
<dbReference type="AlphaFoldDB" id="A0A7J6B689"/>
<name>A0A7J6B689_AMEME</name>
<dbReference type="EMBL" id="JAAGNN010000004">
    <property type="protein sequence ID" value="KAF4090555.1"/>
    <property type="molecule type" value="Genomic_DNA"/>
</dbReference>
<feature type="region of interest" description="Disordered" evidence="1">
    <location>
        <begin position="35"/>
        <end position="66"/>
    </location>
</feature>
<protein>
    <submittedName>
        <fullName evidence="2">Uncharacterized protein</fullName>
    </submittedName>
</protein>